<feature type="region of interest" description="Disordered" evidence="1">
    <location>
        <begin position="93"/>
        <end position="127"/>
    </location>
</feature>
<sequence>MSAQFQLRQPAAGSWAGPRWWHTRVYNLLQGLQESSVTRAALAAAPRGSPLPLCRLWPRLWHRTHISGPPAGPHCQPIASLSLRQDIQQHDQVPLPPAHSRWQKRGTSHRSNSSPSSSRAHPSTTTPCPTCPAALPTELQVLCLSFPAVPAPAGSTRAPRTAPPLWGLWQGLQEADPCAQPPADTHGREALPVPLMWQDLCFSGQPQPPPVDPHGRTSLPMPGLWQALHTELQPAAAPAVALAASCLCPRPPPPHHWSLQQESLLLWDLWPLVPRHGGLATASAGPCPSSDFDTTASQIATSCPTPTP</sequence>
<protein>
    <submittedName>
        <fullName evidence="2">Macaca fascicularis brain cDNA clone: QmoA-12051, similar to human zinc finger protein 526 (ZNF526), mRNA, RefSeq: NM_133444.1</fullName>
    </submittedName>
</protein>
<reference evidence="2" key="1">
    <citation type="journal article" date="2007" name="PLoS Biol.">
        <title>Rate of evolution in brain-expressed genes in humans and other primates.</title>
        <authorList>
            <person name="Wang H.-Y."/>
            <person name="Chien H.-C."/>
            <person name="Osada N."/>
            <person name="Hashimoto K."/>
            <person name="Sugano S."/>
            <person name="Gojobori T."/>
            <person name="Chou C.-K."/>
            <person name="Tsai S.-F."/>
            <person name="Wu C.-I."/>
            <person name="Shen C.-K.J."/>
        </authorList>
    </citation>
    <scope>NUCLEOTIDE SEQUENCE</scope>
</reference>
<organism evidence="2">
    <name type="scientific">Macaca fascicularis</name>
    <name type="common">Crab-eating macaque</name>
    <name type="synonym">Cynomolgus monkey</name>
    <dbReference type="NCBI Taxonomy" id="9541"/>
    <lineage>
        <taxon>Eukaryota</taxon>
        <taxon>Metazoa</taxon>
        <taxon>Chordata</taxon>
        <taxon>Craniata</taxon>
        <taxon>Vertebrata</taxon>
        <taxon>Euteleostomi</taxon>
        <taxon>Mammalia</taxon>
        <taxon>Eutheria</taxon>
        <taxon>Euarchontoglires</taxon>
        <taxon>Primates</taxon>
        <taxon>Haplorrhini</taxon>
        <taxon>Catarrhini</taxon>
        <taxon>Cercopithecidae</taxon>
        <taxon>Cercopithecinae</taxon>
        <taxon>Macaca</taxon>
    </lineage>
</organism>
<feature type="compositionally biased region" description="Low complexity" evidence="1">
    <location>
        <begin position="109"/>
        <end position="127"/>
    </location>
</feature>
<proteinExistence type="evidence at transcript level"/>
<dbReference type="AlphaFoldDB" id="I7GN98"/>
<evidence type="ECO:0000256" key="1">
    <source>
        <dbReference type="SAM" id="MobiDB-lite"/>
    </source>
</evidence>
<name>I7GN98_MACFA</name>
<accession>I7GN98</accession>
<evidence type="ECO:0000313" key="2">
    <source>
        <dbReference type="EMBL" id="BAE91127.1"/>
    </source>
</evidence>
<dbReference type="EMBL" id="AB174065">
    <property type="protein sequence ID" value="BAE91127.1"/>
    <property type="molecule type" value="mRNA"/>
</dbReference>